<dbReference type="Gene3D" id="1.10.3540.10">
    <property type="entry name" value="uncharacterized protein from magnetospirillum magneticum domain"/>
    <property type="match status" value="1"/>
</dbReference>
<protein>
    <submittedName>
        <fullName evidence="1">Putative inner membrane protein</fullName>
    </submittedName>
</protein>
<evidence type="ECO:0000313" key="2">
    <source>
        <dbReference type="Proteomes" id="UP000243255"/>
    </source>
</evidence>
<sequence>MDSKTPYIASLTREPFMYYEMKITAKLLEEGLSEEEAIEKIFKENLYQYPTERSLKMRARACIKRLNALGDEELVSWIINRPLDISRQVCLYAMMKDSRLIWEFMITVIGEKYRTCNFSYSRMDLNVFFTRLQEQNDTVASWSDSTINKLKSVLGSLLKENGYIDKTNSKSLNEVLLDYKLKDKIIENGDATCLPAFNYFE</sequence>
<gene>
    <name evidence="1" type="ORF">SAMN04488530_12610</name>
</gene>
<organism evidence="1 2">
    <name type="scientific">Asaccharospora irregularis DSM 2635</name>
    <dbReference type="NCBI Taxonomy" id="1121321"/>
    <lineage>
        <taxon>Bacteria</taxon>
        <taxon>Bacillati</taxon>
        <taxon>Bacillota</taxon>
        <taxon>Clostridia</taxon>
        <taxon>Peptostreptococcales</taxon>
        <taxon>Peptostreptococcaceae</taxon>
        <taxon>Asaccharospora</taxon>
    </lineage>
</organism>
<dbReference type="InterPro" id="IPR014948">
    <property type="entry name" value="BrxA"/>
</dbReference>
<name>A0A1M5R210_9FIRM</name>
<evidence type="ECO:0000313" key="1">
    <source>
        <dbReference type="EMBL" id="SHH20211.1"/>
    </source>
</evidence>
<accession>A0A1M5R210</accession>
<dbReference type="InterPro" id="IPR023137">
    <property type="entry name" value="BrxA_sf"/>
</dbReference>
<dbReference type="Pfam" id="PF08849">
    <property type="entry name" value="BrxA"/>
    <property type="match status" value="1"/>
</dbReference>
<dbReference type="OrthoDB" id="3078533at2"/>
<keyword evidence="2" id="KW-1185">Reference proteome</keyword>
<dbReference type="Proteomes" id="UP000243255">
    <property type="component" value="Unassembled WGS sequence"/>
</dbReference>
<dbReference type="AlphaFoldDB" id="A0A1M5R210"/>
<dbReference type="STRING" id="1121321.SAMN04488530_12610"/>
<reference evidence="2" key="1">
    <citation type="submission" date="2016-11" db="EMBL/GenBank/DDBJ databases">
        <authorList>
            <person name="Varghese N."/>
            <person name="Submissions S."/>
        </authorList>
    </citation>
    <scope>NUCLEOTIDE SEQUENCE [LARGE SCALE GENOMIC DNA]</scope>
    <source>
        <strain evidence="2">DSM 2635</strain>
    </source>
</reference>
<dbReference type="RefSeq" id="WP_073126810.1">
    <property type="nucleotide sequence ID" value="NZ_BAABCH010000090.1"/>
</dbReference>
<dbReference type="EMBL" id="FQWX01000026">
    <property type="protein sequence ID" value="SHH20211.1"/>
    <property type="molecule type" value="Genomic_DNA"/>
</dbReference>
<proteinExistence type="predicted"/>